<reference evidence="3" key="1">
    <citation type="submission" date="2017-02" db="UniProtKB">
        <authorList>
            <consortium name="WormBaseParasite"/>
        </authorList>
    </citation>
    <scope>IDENTIFICATION</scope>
</reference>
<feature type="region of interest" description="Disordered" evidence="1">
    <location>
        <begin position="1"/>
        <end position="345"/>
    </location>
</feature>
<sequence>ILKQRRRAGAGQPQAARPDAADPRQRNHRQGAQARRPGDLRIHGVSRRHRRRLRAGAGAGLGPAVQRGLLRRLQPRAHQPGRQGTPRQHDQEGHLRLHARSRRAGRPAVPADHHRRHAQGVQHPRGRGRQGDREHPARREHRADQRAGPDLQPAGHRHPGRAGRGGHQVELPAVPTGPGWRPLHRRGSVLPDPQGAVHRLPPRDHPGGPPPERLDGRLRGVAAGQGDDQAPHPRAGRARAGDGPDLQGKLPRPAQHPHRGHREGTGRLQRGRGRLRPVGRPRGGRARIRPDAGGPARGRQVRRRDPGGGAQPVQGHGRGRDPQAGQGAAHPVRPEIRVVARRIRS</sequence>
<name>A0A0N4ZL21_PARTI</name>
<feature type="compositionally biased region" description="Basic residues" evidence="1">
    <location>
        <begin position="96"/>
        <end position="105"/>
    </location>
</feature>
<feature type="compositionally biased region" description="Basic and acidic residues" evidence="1">
    <location>
        <begin position="129"/>
        <end position="147"/>
    </location>
</feature>
<protein>
    <submittedName>
        <fullName evidence="3">3-oxoacyl-[acyl-carrier-protein] reductase</fullName>
    </submittedName>
</protein>
<dbReference type="WBParaSite" id="PTRK_0000882600.1">
    <property type="protein sequence ID" value="PTRK_0000882600.1"/>
    <property type="gene ID" value="PTRK_0000882600"/>
</dbReference>
<feature type="compositionally biased region" description="Basic and acidic residues" evidence="1">
    <location>
        <begin position="201"/>
        <end position="218"/>
    </location>
</feature>
<accession>A0A0N4ZL21</accession>
<proteinExistence type="predicted"/>
<dbReference type="AlphaFoldDB" id="A0A0N4ZL21"/>
<evidence type="ECO:0000256" key="1">
    <source>
        <dbReference type="SAM" id="MobiDB-lite"/>
    </source>
</evidence>
<feature type="compositionally biased region" description="Basic residues" evidence="1">
    <location>
        <begin position="44"/>
        <end position="54"/>
    </location>
</feature>
<organism evidence="2 3">
    <name type="scientific">Parastrongyloides trichosuri</name>
    <name type="common">Possum-specific nematode worm</name>
    <dbReference type="NCBI Taxonomy" id="131310"/>
    <lineage>
        <taxon>Eukaryota</taxon>
        <taxon>Metazoa</taxon>
        <taxon>Ecdysozoa</taxon>
        <taxon>Nematoda</taxon>
        <taxon>Chromadorea</taxon>
        <taxon>Rhabditida</taxon>
        <taxon>Tylenchina</taxon>
        <taxon>Panagrolaimomorpha</taxon>
        <taxon>Strongyloidoidea</taxon>
        <taxon>Strongyloididae</taxon>
        <taxon>Parastrongyloides</taxon>
    </lineage>
</organism>
<evidence type="ECO:0000313" key="3">
    <source>
        <dbReference type="WBParaSite" id="PTRK_0000882600.1"/>
    </source>
</evidence>
<feature type="compositionally biased region" description="Low complexity" evidence="1">
    <location>
        <begin position="9"/>
        <end position="18"/>
    </location>
</feature>
<keyword evidence="2" id="KW-1185">Reference proteome</keyword>
<feature type="compositionally biased region" description="Basic residues" evidence="1">
    <location>
        <begin position="269"/>
        <end position="287"/>
    </location>
</feature>
<feature type="compositionally biased region" description="Basic residues" evidence="1">
    <location>
        <begin position="113"/>
        <end position="128"/>
    </location>
</feature>
<evidence type="ECO:0000313" key="2">
    <source>
        <dbReference type="Proteomes" id="UP000038045"/>
    </source>
</evidence>
<dbReference type="Proteomes" id="UP000038045">
    <property type="component" value="Unplaced"/>
</dbReference>